<feature type="compositionally biased region" description="Low complexity" evidence="1">
    <location>
        <begin position="212"/>
        <end position="225"/>
    </location>
</feature>
<keyword evidence="2" id="KW-0812">Transmembrane</keyword>
<feature type="non-terminal residue" evidence="3">
    <location>
        <position position="412"/>
    </location>
</feature>
<accession>A0AAE0M2L7</accession>
<evidence type="ECO:0000256" key="2">
    <source>
        <dbReference type="SAM" id="Phobius"/>
    </source>
</evidence>
<evidence type="ECO:0000313" key="4">
    <source>
        <dbReference type="Proteomes" id="UP001283341"/>
    </source>
</evidence>
<keyword evidence="2" id="KW-1133">Transmembrane helix</keyword>
<evidence type="ECO:0000256" key="1">
    <source>
        <dbReference type="SAM" id="MobiDB-lite"/>
    </source>
</evidence>
<sequence>LPRFALPIALLVGCAITGGTTYALVAWVLNLIANASVDSDAGKWKAAARTEVYDACYFGCNDCDDPSYAFNACQRTAAVSVKSAVICDGTRMWNWAEADRYPDACLETVGKVLMGDALEALKKSYRNRLAIIILTVLAGVVGGAVTFFVWRRYSMSKAAREARKAGRDENGPPRRARTWWPNTWRKEQKPPHHASAFGGGGDTVHNTDSRRSSSSSSSSHSSTRGSRGGGGNGNGLRLFAALVGLFSSSKTHASAYPCTGHGDMPWNQFFTATLPASNSSSTGLTISGVVHGWISNCYDRDDCHQVCSTSCSTDSSTGKQTCSNKCKNNCVRRTYTDRSPRDYVEVVVPRVKACGFRVVDALIDMPGGELTRVGNPLIEKDYWVRISVAPGFNVSRADETDEMVWCLHGIGG</sequence>
<feature type="compositionally biased region" description="Basic and acidic residues" evidence="1">
    <location>
        <begin position="161"/>
        <end position="172"/>
    </location>
</feature>
<feature type="transmembrane region" description="Helical" evidence="2">
    <location>
        <begin position="129"/>
        <end position="150"/>
    </location>
</feature>
<keyword evidence="2" id="KW-0472">Membrane</keyword>
<reference evidence="3" key="2">
    <citation type="submission" date="2023-06" db="EMBL/GenBank/DDBJ databases">
        <authorList>
            <consortium name="Lawrence Berkeley National Laboratory"/>
            <person name="Haridas S."/>
            <person name="Hensen N."/>
            <person name="Bonometti L."/>
            <person name="Westerberg I."/>
            <person name="Brannstrom I.O."/>
            <person name="Guillou S."/>
            <person name="Cros-Aarteil S."/>
            <person name="Calhoun S."/>
            <person name="Kuo A."/>
            <person name="Mondo S."/>
            <person name="Pangilinan J."/>
            <person name="Riley R."/>
            <person name="Labutti K."/>
            <person name="Andreopoulos B."/>
            <person name="Lipzen A."/>
            <person name="Chen C."/>
            <person name="Yanf M."/>
            <person name="Daum C."/>
            <person name="Ng V."/>
            <person name="Clum A."/>
            <person name="Steindorff A."/>
            <person name="Ohm R."/>
            <person name="Martin F."/>
            <person name="Silar P."/>
            <person name="Natvig D."/>
            <person name="Lalanne C."/>
            <person name="Gautier V."/>
            <person name="Ament-Velasquez S.L."/>
            <person name="Kruys A."/>
            <person name="Hutchinson M.I."/>
            <person name="Powell A.J."/>
            <person name="Barry K."/>
            <person name="Miller A.N."/>
            <person name="Grigoriev I.V."/>
            <person name="Debuchy R."/>
            <person name="Gladieux P."/>
            <person name="Thoren M.H."/>
            <person name="Johannesson H."/>
        </authorList>
    </citation>
    <scope>NUCLEOTIDE SEQUENCE</scope>
    <source>
        <strain evidence="3">CBS 118394</strain>
    </source>
</reference>
<feature type="region of interest" description="Disordered" evidence="1">
    <location>
        <begin position="161"/>
        <end position="232"/>
    </location>
</feature>
<reference evidence="3" key="1">
    <citation type="journal article" date="2023" name="Mol. Phylogenet. Evol.">
        <title>Genome-scale phylogeny and comparative genomics of the fungal order Sordariales.</title>
        <authorList>
            <person name="Hensen N."/>
            <person name="Bonometti L."/>
            <person name="Westerberg I."/>
            <person name="Brannstrom I.O."/>
            <person name="Guillou S."/>
            <person name="Cros-Aarteil S."/>
            <person name="Calhoun S."/>
            <person name="Haridas S."/>
            <person name="Kuo A."/>
            <person name="Mondo S."/>
            <person name="Pangilinan J."/>
            <person name="Riley R."/>
            <person name="LaButti K."/>
            <person name="Andreopoulos B."/>
            <person name="Lipzen A."/>
            <person name="Chen C."/>
            <person name="Yan M."/>
            <person name="Daum C."/>
            <person name="Ng V."/>
            <person name="Clum A."/>
            <person name="Steindorff A."/>
            <person name="Ohm R.A."/>
            <person name="Martin F."/>
            <person name="Silar P."/>
            <person name="Natvig D.O."/>
            <person name="Lalanne C."/>
            <person name="Gautier V."/>
            <person name="Ament-Velasquez S.L."/>
            <person name="Kruys A."/>
            <person name="Hutchinson M.I."/>
            <person name="Powell A.J."/>
            <person name="Barry K."/>
            <person name="Miller A.N."/>
            <person name="Grigoriev I.V."/>
            <person name="Debuchy R."/>
            <person name="Gladieux P."/>
            <person name="Hiltunen Thoren M."/>
            <person name="Johannesson H."/>
        </authorList>
    </citation>
    <scope>NUCLEOTIDE SEQUENCE</scope>
    <source>
        <strain evidence="3">CBS 118394</strain>
    </source>
</reference>
<organism evidence="3 4">
    <name type="scientific">Apodospora peruviana</name>
    <dbReference type="NCBI Taxonomy" id="516989"/>
    <lineage>
        <taxon>Eukaryota</taxon>
        <taxon>Fungi</taxon>
        <taxon>Dikarya</taxon>
        <taxon>Ascomycota</taxon>
        <taxon>Pezizomycotina</taxon>
        <taxon>Sordariomycetes</taxon>
        <taxon>Sordariomycetidae</taxon>
        <taxon>Sordariales</taxon>
        <taxon>Lasiosphaeriaceae</taxon>
        <taxon>Apodospora</taxon>
    </lineage>
</organism>
<dbReference type="EMBL" id="JAUEDM010000005">
    <property type="protein sequence ID" value="KAK3316877.1"/>
    <property type="molecule type" value="Genomic_DNA"/>
</dbReference>
<feature type="non-terminal residue" evidence="3">
    <location>
        <position position="1"/>
    </location>
</feature>
<dbReference type="Proteomes" id="UP001283341">
    <property type="component" value="Unassembled WGS sequence"/>
</dbReference>
<gene>
    <name evidence="3" type="ORF">B0H66DRAFT_457037</name>
</gene>
<evidence type="ECO:0000313" key="3">
    <source>
        <dbReference type="EMBL" id="KAK3316877.1"/>
    </source>
</evidence>
<name>A0AAE0M2L7_9PEZI</name>
<proteinExistence type="predicted"/>
<keyword evidence="4" id="KW-1185">Reference proteome</keyword>
<protein>
    <submittedName>
        <fullName evidence="3">Uncharacterized protein</fullName>
    </submittedName>
</protein>
<comment type="caution">
    <text evidence="3">The sequence shown here is derived from an EMBL/GenBank/DDBJ whole genome shotgun (WGS) entry which is preliminary data.</text>
</comment>
<dbReference type="AlphaFoldDB" id="A0AAE0M2L7"/>